<dbReference type="GO" id="GO:0034553">
    <property type="term" value="P:mitochondrial respiratory chain complex II assembly"/>
    <property type="evidence" value="ECO:0007669"/>
    <property type="project" value="TreeGrafter"/>
</dbReference>
<evidence type="ECO:0000256" key="2">
    <source>
        <dbReference type="ARBA" id="ARBA00022170"/>
    </source>
</evidence>
<feature type="compositionally biased region" description="Acidic residues" evidence="3">
    <location>
        <begin position="46"/>
        <end position="55"/>
    </location>
</feature>
<comment type="caution">
    <text evidence="4">The sequence shown here is derived from an EMBL/GenBank/DDBJ whole genome shotgun (WGS) entry which is preliminary data.</text>
</comment>
<keyword evidence="5" id="KW-1185">Reference proteome</keyword>
<comment type="similarity">
    <text evidence="1">Belongs to the SDHAF4 family.</text>
</comment>
<dbReference type="GO" id="GO:0005739">
    <property type="term" value="C:mitochondrion"/>
    <property type="evidence" value="ECO:0007669"/>
    <property type="project" value="TreeGrafter"/>
</dbReference>
<reference evidence="4 5" key="1">
    <citation type="journal article" date="2021" name="Commun. Biol.">
        <title>The genome of Shorea leprosula (Dipterocarpaceae) highlights the ecological relevance of drought in aseasonal tropical rainforests.</title>
        <authorList>
            <person name="Ng K.K.S."/>
            <person name="Kobayashi M.J."/>
            <person name="Fawcett J.A."/>
            <person name="Hatakeyama M."/>
            <person name="Paape T."/>
            <person name="Ng C.H."/>
            <person name="Ang C.C."/>
            <person name="Tnah L.H."/>
            <person name="Lee C.T."/>
            <person name="Nishiyama T."/>
            <person name="Sese J."/>
            <person name="O'Brien M.J."/>
            <person name="Copetti D."/>
            <person name="Mohd Noor M.I."/>
            <person name="Ong R.C."/>
            <person name="Putra M."/>
            <person name="Sireger I.Z."/>
            <person name="Indrioko S."/>
            <person name="Kosugi Y."/>
            <person name="Izuno A."/>
            <person name="Isagi Y."/>
            <person name="Lee S.L."/>
            <person name="Shimizu K.K."/>
        </authorList>
    </citation>
    <scope>NUCLEOTIDE SEQUENCE [LARGE SCALE GENOMIC DNA]</scope>
    <source>
        <strain evidence="4">214</strain>
    </source>
</reference>
<organism evidence="4 5">
    <name type="scientific">Rubroshorea leprosula</name>
    <dbReference type="NCBI Taxonomy" id="152421"/>
    <lineage>
        <taxon>Eukaryota</taxon>
        <taxon>Viridiplantae</taxon>
        <taxon>Streptophyta</taxon>
        <taxon>Embryophyta</taxon>
        <taxon>Tracheophyta</taxon>
        <taxon>Spermatophyta</taxon>
        <taxon>Magnoliopsida</taxon>
        <taxon>eudicotyledons</taxon>
        <taxon>Gunneridae</taxon>
        <taxon>Pentapetalae</taxon>
        <taxon>rosids</taxon>
        <taxon>malvids</taxon>
        <taxon>Malvales</taxon>
        <taxon>Dipterocarpaceae</taxon>
        <taxon>Rubroshorea</taxon>
    </lineage>
</organism>
<protein>
    <recommendedName>
        <fullName evidence="2">Succinate dehydrogenase assembly factor 4, mitochondrial</fullName>
    </recommendedName>
</protein>
<feature type="region of interest" description="Disordered" evidence="3">
    <location>
        <begin position="42"/>
        <end position="73"/>
    </location>
</feature>
<evidence type="ECO:0000313" key="5">
    <source>
        <dbReference type="Proteomes" id="UP001054252"/>
    </source>
</evidence>
<dbReference type="PANTHER" id="PTHR28524">
    <property type="entry name" value="SUCCINATE DEHYDROGENASE ASSEMBLY FACTOR 4, MITOCHONDRIAL"/>
    <property type="match status" value="1"/>
</dbReference>
<evidence type="ECO:0000256" key="1">
    <source>
        <dbReference type="ARBA" id="ARBA00005701"/>
    </source>
</evidence>
<dbReference type="PANTHER" id="PTHR28524:SF3">
    <property type="entry name" value="SUCCINATE DEHYDROGENASE ASSEMBLY FACTOR 4, MITOCHONDRIAL"/>
    <property type="match status" value="1"/>
</dbReference>
<accession>A0AAV5MI59</accession>
<dbReference type="InterPro" id="IPR012875">
    <property type="entry name" value="SDHF4"/>
</dbReference>
<name>A0AAV5MI59_9ROSI</name>
<dbReference type="Pfam" id="PF07896">
    <property type="entry name" value="DUF1674"/>
    <property type="match status" value="1"/>
</dbReference>
<evidence type="ECO:0000313" key="4">
    <source>
        <dbReference type="EMBL" id="GKV48558.1"/>
    </source>
</evidence>
<dbReference type="EMBL" id="BPVZ01000261">
    <property type="protein sequence ID" value="GKV48558.1"/>
    <property type="molecule type" value="Genomic_DNA"/>
</dbReference>
<sequence length="85" mass="9548">MATISSVYSLQFGDFHSEINLNSFYIRVEVAEKGNVLIEKKADGECRDEDDDDDVNKETGEIGGPRGPEPTRYGDWDHNGCCYDL</sequence>
<evidence type="ECO:0000256" key="3">
    <source>
        <dbReference type="SAM" id="MobiDB-lite"/>
    </source>
</evidence>
<dbReference type="Proteomes" id="UP001054252">
    <property type="component" value="Unassembled WGS sequence"/>
</dbReference>
<proteinExistence type="inferred from homology"/>
<gene>
    <name evidence="4" type="ORF">SLEP1_g55359</name>
</gene>
<dbReference type="AlphaFoldDB" id="A0AAV5MI59"/>